<dbReference type="Gene3D" id="3.40.390.10">
    <property type="entry name" value="Collagenase (Catalytic Domain)"/>
    <property type="match status" value="2"/>
</dbReference>
<evidence type="ECO:0000256" key="6">
    <source>
        <dbReference type="ARBA" id="ARBA00022833"/>
    </source>
</evidence>
<keyword evidence="9" id="KW-0472">Membrane</keyword>
<dbReference type="InterPro" id="IPR018497">
    <property type="entry name" value="Peptidase_M13_C"/>
</dbReference>
<dbReference type="Proteomes" id="UP000027361">
    <property type="component" value="Unassembled WGS sequence"/>
</dbReference>
<evidence type="ECO:0000256" key="3">
    <source>
        <dbReference type="ARBA" id="ARBA00022670"/>
    </source>
</evidence>
<comment type="caution">
    <text evidence="12">The sequence shown here is derived from an EMBL/GenBank/DDBJ whole genome shotgun (WGS) entry which is preliminary data.</text>
</comment>
<accession>A0A066V597</accession>
<dbReference type="PRINTS" id="PR00786">
    <property type="entry name" value="NEPRILYSIN"/>
</dbReference>
<dbReference type="HOGENOM" id="CLU_006187_2_0_1"/>
<comment type="similarity">
    <text evidence="2">Belongs to the peptidase M13 family.</text>
</comment>
<protein>
    <submittedName>
        <fullName evidence="12">Zincin</fullName>
    </submittedName>
</protein>
<dbReference type="EMBL" id="JMSN01000161">
    <property type="protein sequence ID" value="KDN36661.1"/>
    <property type="molecule type" value="Genomic_DNA"/>
</dbReference>
<reference evidence="12 13" key="1">
    <citation type="submission" date="2014-05" db="EMBL/GenBank/DDBJ databases">
        <title>Draft genome sequence of a rare smut relative, Tilletiaria anomala UBC 951.</title>
        <authorList>
            <consortium name="DOE Joint Genome Institute"/>
            <person name="Toome M."/>
            <person name="Kuo A."/>
            <person name="Henrissat B."/>
            <person name="Lipzen A."/>
            <person name="Tritt A."/>
            <person name="Yoshinaga Y."/>
            <person name="Zane M."/>
            <person name="Barry K."/>
            <person name="Grigoriev I.V."/>
            <person name="Spatafora J.W."/>
            <person name="Aimea M.C."/>
        </authorList>
    </citation>
    <scope>NUCLEOTIDE SEQUENCE [LARGE SCALE GENOMIC DNA]</scope>
    <source>
        <strain evidence="12 13">UBC 951</strain>
    </source>
</reference>
<keyword evidence="4" id="KW-0479">Metal-binding</keyword>
<evidence type="ECO:0000313" key="12">
    <source>
        <dbReference type="EMBL" id="KDN36661.1"/>
    </source>
</evidence>
<dbReference type="OrthoDB" id="6475849at2759"/>
<feature type="domain" description="Peptidase M13 N-terminal" evidence="11">
    <location>
        <begin position="118"/>
        <end position="212"/>
    </location>
</feature>
<dbReference type="InterPro" id="IPR042089">
    <property type="entry name" value="Peptidase_M13_dom_2"/>
</dbReference>
<feature type="transmembrane region" description="Helical" evidence="9">
    <location>
        <begin position="33"/>
        <end position="55"/>
    </location>
</feature>
<dbReference type="PANTHER" id="PTHR11733">
    <property type="entry name" value="ZINC METALLOPROTEASE FAMILY M13 NEPRILYSIN-RELATED"/>
    <property type="match status" value="1"/>
</dbReference>
<dbReference type="GeneID" id="25265444"/>
<feature type="compositionally biased region" description="Pro residues" evidence="8">
    <location>
        <begin position="253"/>
        <end position="280"/>
    </location>
</feature>
<dbReference type="GO" id="GO:0005886">
    <property type="term" value="C:plasma membrane"/>
    <property type="evidence" value="ECO:0007669"/>
    <property type="project" value="TreeGrafter"/>
</dbReference>
<keyword evidence="6" id="KW-0862">Zinc</keyword>
<keyword evidence="5" id="KW-0378">Hydrolase</keyword>
<evidence type="ECO:0000256" key="1">
    <source>
        <dbReference type="ARBA" id="ARBA00001947"/>
    </source>
</evidence>
<keyword evidence="13" id="KW-1185">Reference proteome</keyword>
<proteinExistence type="inferred from homology"/>
<evidence type="ECO:0000256" key="5">
    <source>
        <dbReference type="ARBA" id="ARBA00022801"/>
    </source>
</evidence>
<dbReference type="CDD" id="cd08662">
    <property type="entry name" value="M13"/>
    <property type="match status" value="1"/>
</dbReference>
<dbReference type="RefSeq" id="XP_013240121.1">
    <property type="nucleotide sequence ID" value="XM_013384667.1"/>
</dbReference>
<feature type="region of interest" description="Disordered" evidence="8">
    <location>
        <begin position="62"/>
        <end position="92"/>
    </location>
</feature>
<evidence type="ECO:0000256" key="8">
    <source>
        <dbReference type="SAM" id="MobiDB-lite"/>
    </source>
</evidence>
<feature type="region of interest" description="Disordered" evidence="8">
    <location>
        <begin position="250"/>
        <end position="285"/>
    </location>
</feature>
<dbReference type="InterPro" id="IPR000718">
    <property type="entry name" value="Peptidase_M13"/>
</dbReference>
<keyword evidence="3" id="KW-0645">Protease</keyword>
<feature type="compositionally biased region" description="Pro residues" evidence="8">
    <location>
        <begin position="66"/>
        <end position="80"/>
    </location>
</feature>
<dbReference type="PROSITE" id="PS51885">
    <property type="entry name" value="NEPRILYSIN"/>
    <property type="match status" value="1"/>
</dbReference>
<dbReference type="Pfam" id="PF05649">
    <property type="entry name" value="Peptidase_M13_N"/>
    <property type="match status" value="2"/>
</dbReference>
<comment type="cofactor">
    <cofactor evidence="1">
        <name>Zn(2+)</name>
        <dbReference type="ChEBI" id="CHEBI:29105"/>
    </cofactor>
</comment>
<dbReference type="GO" id="GO:0004222">
    <property type="term" value="F:metalloendopeptidase activity"/>
    <property type="evidence" value="ECO:0007669"/>
    <property type="project" value="InterPro"/>
</dbReference>
<gene>
    <name evidence="12" type="ORF">K437DRAFT_260050</name>
</gene>
<feature type="domain" description="Peptidase M13 C-terminal" evidence="10">
    <location>
        <begin position="647"/>
        <end position="861"/>
    </location>
</feature>
<sequence length="864" mass="96197">MTTSRMFHELSHGFNETIAPLAEPERLRPLEKALLLLALVLFLLTSVFVGLFAGAQHKLAHSAPPWSSPWPSPTPSPPNKPGHSEPPVDNHPPETCFTRDCVLTASDILRGIDESFDPCDDFYSFAVNGWLSSHPIPADAGLFGAGQYVAATNAKVVQKLLEAAPSKPRSKDFDERSLTKLKGFYNSCMDPQSQDKYGNEPLLEILEEISFLFSKRDTRKVKKHAFFASLTDQLENPNEADLVLQGEKAYRDPLPPNIPPGRSPRPHLPSDKPGPLPPAPGGANSRQARFTRTLAWVHSRGLPALFQWTIDGDYGKDPQLGTPALFAGGLGLPDTEYYEDKDELEFYGNVIEQALFALRAEMKQTILTQGEGMGEGKIGKKELPSKEAIRHLTNQVVKFEQSLANITPSSTDADPSSSYNPTNLTILSYSMRSIEWPSYFSALAVRPPRVVILNDPSFVTRLDSLISRTQDEVLEAYLLWTAIRSLGLNLGPGASLRKPADRLDRRAKGVDPDAEEDRLTTCLASLNQALGFMTGRFFVQEAFSAEAKAKAESIVVGIVEAFKSRLPELDWLDEKTRSYAREKADAVRVKVGYPDRYPNTTNASAIFNFYADLNVHEDDYFGNRRQWSYTDRVLNPARWDMYTSEVNAYYNPGGNEIVFPAGLLQPPYFSMSWPDFMQYGAFGTTAGHELSHAFDPAGRLYDKDGYLRDWWSKDTTAEFNKRKECLLAQYGNYTISDGKGGQLHLNAKLSIGEDVADGGGIEQSFRAWWHSLQSGGDAAAARNALLPGVKYTREQLFFIAYGLAWARNIRTEEGIRRLRTDEHSPTKYRVIGPVSNSRSFAAAFGCKAGVDRMARSDSERCEIW</sequence>
<dbReference type="GO" id="GO:0046872">
    <property type="term" value="F:metal ion binding"/>
    <property type="evidence" value="ECO:0007669"/>
    <property type="project" value="UniProtKB-KW"/>
</dbReference>
<dbReference type="InterPro" id="IPR024079">
    <property type="entry name" value="MetalloPept_cat_dom_sf"/>
</dbReference>
<dbReference type="PANTHER" id="PTHR11733:SF167">
    <property type="entry name" value="FI17812P1-RELATED"/>
    <property type="match status" value="1"/>
</dbReference>
<dbReference type="Gene3D" id="1.10.1380.10">
    <property type="entry name" value="Neutral endopeptidase , domain2"/>
    <property type="match status" value="1"/>
</dbReference>
<dbReference type="InterPro" id="IPR008753">
    <property type="entry name" value="Peptidase_M13_N"/>
</dbReference>
<evidence type="ECO:0000259" key="11">
    <source>
        <dbReference type="Pfam" id="PF05649"/>
    </source>
</evidence>
<organism evidence="12 13">
    <name type="scientific">Tilletiaria anomala (strain ATCC 24038 / CBS 436.72 / UBC 951)</name>
    <dbReference type="NCBI Taxonomy" id="1037660"/>
    <lineage>
        <taxon>Eukaryota</taxon>
        <taxon>Fungi</taxon>
        <taxon>Dikarya</taxon>
        <taxon>Basidiomycota</taxon>
        <taxon>Ustilaginomycotina</taxon>
        <taxon>Exobasidiomycetes</taxon>
        <taxon>Georgefischeriales</taxon>
        <taxon>Tilletiariaceae</taxon>
        <taxon>Tilletiaria</taxon>
    </lineage>
</organism>
<evidence type="ECO:0000259" key="10">
    <source>
        <dbReference type="Pfam" id="PF01431"/>
    </source>
</evidence>
<keyword evidence="7" id="KW-0482">Metalloprotease</keyword>
<evidence type="ECO:0000256" key="9">
    <source>
        <dbReference type="SAM" id="Phobius"/>
    </source>
</evidence>
<feature type="compositionally biased region" description="Basic and acidic residues" evidence="8">
    <location>
        <begin position="82"/>
        <end position="92"/>
    </location>
</feature>
<dbReference type="STRING" id="1037660.A0A066V597"/>
<dbReference type="InParanoid" id="A0A066V597"/>
<evidence type="ECO:0000256" key="2">
    <source>
        <dbReference type="ARBA" id="ARBA00007357"/>
    </source>
</evidence>
<dbReference type="Pfam" id="PF01431">
    <property type="entry name" value="Peptidase_M13"/>
    <property type="match status" value="1"/>
</dbReference>
<keyword evidence="9" id="KW-0812">Transmembrane</keyword>
<evidence type="ECO:0000313" key="13">
    <source>
        <dbReference type="Proteomes" id="UP000027361"/>
    </source>
</evidence>
<dbReference type="OMA" id="YCSHARP"/>
<evidence type="ECO:0000256" key="4">
    <source>
        <dbReference type="ARBA" id="ARBA00022723"/>
    </source>
</evidence>
<dbReference type="SUPFAM" id="SSF55486">
    <property type="entry name" value="Metalloproteases ('zincins'), catalytic domain"/>
    <property type="match status" value="2"/>
</dbReference>
<dbReference type="GO" id="GO:0016485">
    <property type="term" value="P:protein processing"/>
    <property type="evidence" value="ECO:0007669"/>
    <property type="project" value="TreeGrafter"/>
</dbReference>
<evidence type="ECO:0000256" key="7">
    <source>
        <dbReference type="ARBA" id="ARBA00023049"/>
    </source>
</evidence>
<keyword evidence="9" id="KW-1133">Transmembrane helix</keyword>
<dbReference type="AlphaFoldDB" id="A0A066V597"/>
<name>A0A066V597_TILAU</name>
<feature type="domain" description="Peptidase M13 N-terminal" evidence="11">
    <location>
        <begin position="284"/>
        <end position="594"/>
    </location>
</feature>